<evidence type="ECO:0000256" key="1">
    <source>
        <dbReference type="SAM" id="Coils"/>
    </source>
</evidence>
<evidence type="ECO:0000313" key="2">
    <source>
        <dbReference type="EMBL" id="EAY08267.1"/>
    </source>
</evidence>
<reference evidence="2" key="2">
    <citation type="journal article" date="2007" name="Science">
        <title>Draft genome sequence of the sexually transmitted pathogen Trichomonas vaginalis.</title>
        <authorList>
            <person name="Carlton J.M."/>
            <person name="Hirt R.P."/>
            <person name="Silva J.C."/>
            <person name="Delcher A.L."/>
            <person name="Schatz M."/>
            <person name="Zhao Q."/>
            <person name="Wortman J.R."/>
            <person name="Bidwell S.L."/>
            <person name="Alsmark U.C.M."/>
            <person name="Besteiro S."/>
            <person name="Sicheritz-Ponten T."/>
            <person name="Noel C.J."/>
            <person name="Dacks J.B."/>
            <person name="Foster P.G."/>
            <person name="Simillion C."/>
            <person name="Van de Peer Y."/>
            <person name="Miranda-Saavedra D."/>
            <person name="Barton G.J."/>
            <person name="Westrop G.D."/>
            <person name="Mueller S."/>
            <person name="Dessi D."/>
            <person name="Fiori P.L."/>
            <person name="Ren Q."/>
            <person name="Paulsen I."/>
            <person name="Zhang H."/>
            <person name="Bastida-Corcuera F.D."/>
            <person name="Simoes-Barbosa A."/>
            <person name="Brown M.T."/>
            <person name="Hayes R.D."/>
            <person name="Mukherjee M."/>
            <person name="Okumura C.Y."/>
            <person name="Schneider R."/>
            <person name="Smith A.J."/>
            <person name="Vanacova S."/>
            <person name="Villalvazo M."/>
            <person name="Haas B.J."/>
            <person name="Pertea M."/>
            <person name="Feldblyum T.V."/>
            <person name="Utterback T.R."/>
            <person name="Shu C.L."/>
            <person name="Osoegawa K."/>
            <person name="de Jong P.J."/>
            <person name="Hrdy I."/>
            <person name="Horvathova L."/>
            <person name="Zubacova Z."/>
            <person name="Dolezal P."/>
            <person name="Malik S.B."/>
            <person name="Logsdon J.M. Jr."/>
            <person name="Henze K."/>
            <person name="Gupta A."/>
            <person name="Wang C.C."/>
            <person name="Dunne R.L."/>
            <person name="Upcroft J.A."/>
            <person name="Upcroft P."/>
            <person name="White O."/>
            <person name="Salzberg S.L."/>
            <person name="Tang P."/>
            <person name="Chiu C.-H."/>
            <person name="Lee Y.-S."/>
            <person name="Embley T.M."/>
            <person name="Coombs G.H."/>
            <person name="Mottram J.C."/>
            <person name="Tachezy J."/>
            <person name="Fraser-Liggett C.M."/>
            <person name="Johnson P.J."/>
        </authorList>
    </citation>
    <scope>NUCLEOTIDE SEQUENCE [LARGE SCALE GENOMIC DNA]</scope>
    <source>
        <strain evidence="2">G3</strain>
    </source>
</reference>
<dbReference type="InParanoid" id="A2EGI4"/>
<evidence type="ECO:0000313" key="3">
    <source>
        <dbReference type="Proteomes" id="UP000001542"/>
    </source>
</evidence>
<dbReference type="SMR" id="A2EGI4"/>
<dbReference type="VEuPathDB" id="TrichDB:TVAGG3_0675330"/>
<dbReference type="RefSeq" id="XP_001320490.1">
    <property type="nucleotide sequence ID" value="XM_001320455.1"/>
</dbReference>
<feature type="coiled-coil region" evidence="1">
    <location>
        <begin position="135"/>
        <end position="212"/>
    </location>
</feature>
<dbReference type="AlphaFoldDB" id="A2EGI4"/>
<dbReference type="VEuPathDB" id="TrichDB:TVAG_404350"/>
<name>A2EGI4_TRIV3</name>
<keyword evidence="3" id="KW-1185">Reference proteome</keyword>
<dbReference type="KEGG" id="tva:4766165"/>
<sequence>MKSDLVNSWLEEDYRENENLISMKAISISIPESPHINKILIPEFEIGGKTKAGKRLNSIPKPTIPQDQINQLIHLKSENEQLLSQIKEISKKIDKMIPKNNELKDAIYNTKKNLKSILNDTDEKEKLHLIKIENERKLEAQAQKEKDRSKSAQNAIFEKMIKLKAESERLTQQEIALEEEAKKFKKVKTEERAMLKRKIQLAKRLNDVLTQKRSEIEKSMITAH</sequence>
<accession>A2EGI4</accession>
<organism evidence="2 3">
    <name type="scientific">Trichomonas vaginalis (strain ATCC PRA-98 / G3)</name>
    <dbReference type="NCBI Taxonomy" id="412133"/>
    <lineage>
        <taxon>Eukaryota</taxon>
        <taxon>Metamonada</taxon>
        <taxon>Parabasalia</taxon>
        <taxon>Trichomonadida</taxon>
        <taxon>Trichomonadidae</taxon>
        <taxon>Trichomonas</taxon>
    </lineage>
</organism>
<gene>
    <name evidence="2" type="ORF">TVAG_404350</name>
</gene>
<proteinExistence type="predicted"/>
<keyword evidence="1" id="KW-0175">Coiled coil</keyword>
<dbReference type="EMBL" id="DS113382">
    <property type="protein sequence ID" value="EAY08267.1"/>
    <property type="molecule type" value="Genomic_DNA"/>
</dbReference>
<dbReference type="Proteomes" id="UP000001542">
    <property type="component" value="Unassembled WGS sequence"/>
</dbReference>
<reference evidence="2" key="1">
    <citation type="submission" date="2006-10" db="EMBL/GenBank/DDBJ databases">
        <authorList>
            <person name="Amadeo P."/>
            <person name="Zhao Q."/>
            <person name="Wortman J."/>
            <person name="Fraser-Liggett C."/>
            <person name="Carlton J."/>
        </authorList>
    </citation>
    <scope>NUCLEOTIDE SEQUENCE</scope>
    <source>
        <strain evidence="2">G3</strain>
    </source>
</reference>
<protein>
    <submittedName>
        <fullName evidence="2">Uncharacterized protein</fullName>
    </submittedName>
</protein>